<gene>
    <name evidence="2" type="ordered locus">Acid345_4004</name>
</gene>
<dbReference type="STRING" id="204669.Acid345_4004"/>
<dbReference type="EMBL" id="CP000360">
    <property type="protein sequence ID" value="ABF43004.1"/>
    <property type="molecule type" value="Genomic_DNA"/>
</dbReference>
<keyword evidence="3" id="KW-1185">Reference proteome</keyword>
<protein>
    <submittedName>
        <fullName evidence="2">Uncharacterized protein</fullName>
    </submittedName>
</protein>
<accession>Q1IJE6</accession>
<organism evidence="2 3">
    <name type="scientific">Koribacter versatilis (strain Ellin345)</name>
    <dbReference type="NCBI Taxonomy" id="204669"/>
    <lineage>
        <taxon>Bacteria</taxon>
        <taxon>Pseudomonadati</taxon>
        <taxon>Acidobacteriota</taxon>
        <taxon>Terriglobia</taxon>
        <taxon>Terriglobales</taxon>
        <taxon>Candidatus Korobacteraceae</taxon>
        <taxon>Candidatus Korobacter</taxon>
    </lineage>
</organism>
<dbReference type="KEGG" id="aba:Acid345_4004"/>
<dbReference type="Proteomes" id="UP000002432">
    <property type="component" value="Chromosome"/>
</dbReference>
<dbReference type="HOGENOM" id="CLU_1862540_0_0_0"/>
<feature type="region of interest" description="Disordered" evidence="1">
    <location>
        <begin position="117"/>
        <end position="137"/>
    </location>
</feature>
<dbReference type="AlphaFoldDB" id="Q1IJE6"/>
<sequence>MVRTSFPGMGIGLQFQFPSSVEADRMREFVGERFSHQAKTAAASGRIMPVAPAPTRISAAIHAPVVVPPTYPELERLQEYVEATFSWADTAGLRDSDRTELEELALSLRRELRGLRSEIEERQSRNRDRENLPKFAG</sequence>
<evidence type="ECO:0000313" key="2">
    <source>
        <dbReference type="EMBL" id="ABF43004.1"/>
    </source>
</evidence>
<dbReference type="EnsemblBacteria" id="ABF43004">
    <property type="protein sequence ID" value="ABF43004"/>
    <property type="gene ID" value="Acid345_4004"/>
</dbReference>
<proteinExistence type="predicted"/>
<reference evidence="2 3" key="1">
    <citation type="journal article" date="2009" name="Appl. Environ. Microbiol.">
        <title>Three genomes from the phylum Acidobacteria provide insight into the lifestyles of these microorganisms in soils.</title>
        <authorList>
            <person name="Ward N.L."/>
            <person name="Challacombe J.F."/>
            <person name="Janssen P.H."/>
            <person name="Henrissat B."/>
            <person name="Coutinho P.M."/>
            <person name="Wu M."/>
            <person name="Xie G."/>
            <person name="Haft D.H."/>
            <person name="Sait M."/>
            <person name="Badger J."/>
            <person name="Barabote R.D."/>
            <person name="Bradley B."/>
            <person name="Brettin T.S."/>
            <person name="Brinkac L.M."/>
            <person name="Bruce D."/>
            <person name="Creasy T."/>
            <person name="Daugherty S.C."/>
            <person name="Davidsen T.M."/>
            <person name="DeBoy R.T."/>
            <person name="Detter J.C."/>
            <person name="Dodson R.J."/>
            <person name="Durkin A.S."/>
            <person name="Ganapathy A."/>
            <person name="Gwinn-Giglio M."/>
            <person name="Han C.S."/>
            <person name="Khouri H."/>
            <person name="Kiss H."/>
            <person name="Kothari S.P."/>
            <person name="Madupu R."/>
            <person name="Nelson K.E."/>
            <person name="Nelson W.C."/>
            <person name="Paulsen I."/>
            <person name="Penn K."/>
            <person name="Ren Q."/>
            <person name="Rosovitz M.J."/>
            <person name="Selengut J.D."/>
            <person name="Shrivastava S."/>
            <person name="Sullivan S.A."/>
            <person name="Tapia R."/>
            <person name="Thompson L.S."/>
            <person name="Watkins K.L."/>
            <person name="Yang Q."/>
            <person name="Yu C."/>
            <person name="Zafar N."/>
            <person name="Zhou L."/>
            <person name="Kuske C.R."/>
        </authorList>
    </citation>
    <scope>NUCLEOTIDE SEQUENCE [LARGE SCALE GENOMIC DNA]</scope>
    <source>
        <strain evidence="2 3">Ellin345</strain>
    </source>
</reference>
<evidence type="ECO:0000313" key="3">
    <source>
        <dbReference type="Proteomes" id="UP000002432"/>
    </source>
</evidence>
<name>Q1IJE6_KORVE</name>
<evidence type="ECO:0000256" key="1">
    <source>
        <dbReference type="SAM" id="MobiDB-lite"/>
    </source>
</evidence>